<comment type="caution">
    <text evidence="3">The sequence shown here is derived from an EMBL/GenBank/DDBJ whole genome shotgun (WGS) entry which is preliminary data.</text>
</comment>
<feature type="compositionally biased region" description="Acidic residues" evidence="1">
    <location>
        <begin position="558"/>
        <end position="571"/>
    </location>
</feature>
<keyword evidence="4" id="KW-1185">Reference proteome</keyword>
<protein>
    <submittedName>
        <fullName evidence="3">Uncharacterized protein</fullName>
    </submittedName>
</protein>
<dbReference type="Proteomes" id="UP000186817">
    <property type="component" value="Unassembled WGS sequence"/>
</dbReference>
<reference evidence="3 4" key="1">
    <citation type="submission" date="2016-02" db="EMBL/GenBank/DDBJ databases">
        <title>Genome analysis of coral dinoflagellate symbionts highlights evolutionary adaptations to a symbiotic lifestyle.</title>
        <authorList>
            <person name="Aranda M."/>
            <person name="Li Y."/>
            <person name="Liew Y.J."/>
            <person name="Baumgarten S."/>
            <person name="Simakov O."/>
            <person name="Wilson M."/>
            <person name="Piel J."/>
            <person name="Ashoor H."/>
            <person name="Bougouffa S."/>
            <person name="Bajic V.B."/>
            <person name="Ryu T."/>
            <person name="Ravasi T."/>
            <person name="Bayer T."/>
            <person name="Micklem G."/>
            <person name="Kim H."/>
            <person name="Bhak J."/>
            <person name="Lajeunesse T.C."/>
            <person name="Voolstra C.R."/>
        </authorList>
    </citation>
    <scope>NUCLEOTIDE SEQUENCE [LARGE SCALE GENOMIC DNA]</scope>
    <source>
        <strain evidence="3 4">CCMP2467</strain>
    </source>
</reference>
<sequence length="571" mass="61512">MLHAGKALAAAPLYPHLCSRQCDKVREGAPGQLSRKSSGAANAGATISLAVAAVAALWRRPRSKTWRQARRRRALHALHALHAIQYCDGLVLGGRPASVWLPGSTGKSIPSYSYSFSSRKLSRSVLGLPLGSGPVMVEVPTSCEVSLGDLPSTVTARGAVLVHGLLCSRLDLAHVAEALASMGFTVVAPEMDDSVSHEDAVAPGGFVGELLNREEGEARRCEVAREAVAWLQERGAQEVGLVGHSRGGVTISQLEGNFCRVNIAGFQPPPVDPKETFSPSCRGGPMLIICGQDDEVCTRPPLSMQYVQDTVRRLLPDAQSWYPPGVGHFSVLNPNVVAQWRPLLGPAGFLAPDSKPEVSEALAERVAAFLDTEMPSVKKVLAKIVIDAFQLRLVDLAAILRVADCVLSAREDEEVVVVLYAGGAHAHCVEEFWRAQSFTSDDLPKRGLVGKDDWDDDEPRGLVLPKYLHDFDLLFPQDSGEAHAPDEAMLEGADEEAKAREPELGFMEGVYVMEKMALSTTRKGVLVVMVMMLILIMAVVVMHNDDGGHDDDNKDAAADDDGDDESESRNI</sequence>
<feature type="transmembrane region" description="Helical" evidence="2">
    <location>
        <begin position="524"/>
        <end position="543"/>
    </location>
</feature>
<keyword evidence="2" id="KW-0472">Membrane</keyword>
<evidence type="ECO:0000313" key="3">
    <source>
        <dbReference type="EMBL" id="OLP78933.1"/>
    </source>
</evidence>
<dbReference type="AlphaFoldDB" id="A0A1Q9C7L3"/>
<dbReference type="InterPro" id="IPR029058">
    <property type="entry name" value="AB_hydrolase_fold"/>
</dbReference>
<dbReference type="Gene3D" id="3.40.50.1820">
    <property type="entry name" value="alpha/beta hydrolase"/>
    <property type="match status" value="1"/>
</dbReference>
<keyword evidence="2" id="KW-0812">Transmembrane</keyword>
<name>A0A1Q9C7L3_SYMMI</name>
<accession>A0A1Q9C7L3</accession>
<evidence type="ECO:0000256" key="2">
    <source>
        <dbReference type="SAM" id="Phobius"/>
    </source>
</evidence>
<dbReference type="OrthoDB" id="10381320at2759"/>
<proteinExistence type="predicted"/>
<organism evidence="3 4">
    <name type="scientific">Symbiodinium microadriaticum</name>
    <name type="common">Dinoflagellate</name>
    <name type="synonym">Zooxanthella microadriatica</name>
    <dbReference type="NCBI Taxonomy" id="2951"/>
    <lineage>
        <taxon>Eukaryota</taxon>
        <taxon>Sar</taxon>
        <taxon>Alveolata</taxon>
        <taxon>Dinophyceae</taxon>
        <taxon>Suessiales</taxon>
        <taxon>Symbiodiniaceae</taxon>
        <taxon>Symbiodinium</taxon>
    </lineage>
</organism>
<evidence type="ECO:0000256" key="1">
    <source>
        <dbReference type="SAM" id="MobiDB-lite"/>
    </source>
</evidence>
<evidence type="ECO:0000313" key="4">
    <source>
        <dbReference type="Proteomes" id="UP000186817"/>
    </source>
</evidence>
<feature type="region of interest" description="Disordered" evidence="1">
    <location>
        <begin position="549"/>
        <end position="571"/>
    </location>
</feature>
<feature type="transmembrane region" description="Helical" evidence="2">
    <location>
        <begin position="40"/>
        <end position="58"/>
    </location>
</feature>
<dbReference type="SUPFAM" id="SSF53474">
    <property type="entry name" value="alpha/beta-Hydrolases"/>
    <property type="match status" value="1"/>
</dbReference>
<gene>
    <name evidence="3" type="ORF">AK812_SmicGene40846</name>
</gene>
<keyword evidence="2" id="KW-1133">Transmembrane helix</keyword>
<dbReference type="EMBL" id="LSRX01001543">
    <property type="protein sequence ID" value="OLP78933.1"/>
    <property type="molecule type" value="Genomic_DNA"/>
</dbReference>